<feature type="transmembrane region" description="Helical" evidence="1">
    <location>
        <begin position="84"/>
        <end position="105"/>
    </location>
</feature>
<name>A0A7W2HFF7_9ACTN</name>
<reference evidence="2 3" key="1">
    <citation type="submission" date="2020-07" db="EMBL/GenBank/DDBJ databases">
        <title>Streptomyces isolated from Indian soil.</title>
        <authorList>
            <person name="Mandal S."/>
            <person name="Maiti P.K."/>
        </authorList>
    </citation>
    <scope>NUCLEOTIDE SEQUENCE [LARGE SCALE GENOMIC DNA]</scope>
    <source>
        <strain evidence="2 3">PSKA54</strain>
    </source>
</reference>
<keyword evidence="1" id="KW-1133">Transmembrane helix</keyword>
<keyword evidence="3" id="KW-1185">Reference proteome</keyword>
<organism evidence="2 3">
    <name type="scientific">Streptomyces himalayensis subsp. aureolus</name>
    <dbReference type="NCBI Taxonomy" id="2758039"/>
    <lineage>
        <taxon>Bacteria</taxon>
        <taxon>Bacillati</taxon>
        <taxon>Actinomycetota</taxon>
        <taxon>Actinomycetes</taxon>
        <taxon>Kitasatosporales</taxon>
        <taxon>Streptomycetaceae</taxon>
        <taxon>Streptomyces</taxon>
        <taxon>Streptomyces himalayensis</taxon>
    </lineage>
</organism>
<proteinExistence type="predicted"/>
<evidence type="ECO:0000313" key="3">
    <source>
        <dbReference type="Proteomes" id="UP000586976"/>
    </source>
</evidence>
<dbReference type="Proteomes" id="UP000586976">
    <property type="component" value="Unassembled WGS sequence"/>
</dbReference>
<comment type="caution">
    <text evidence="2">The sequence shown here is derived from an EMBL/GenBank/DDBJ whole genome shotgun (WGS) entry which is preliminary data.</text>
</comment>
<gene>
    <name evidence="2" type="ORF">H1V43_10360</name>
</gene>
<accession>A0A7W2HFF7</accession>
<protein>
    <submittedName>
        <fullName evidence="2">Uncharacterized protein</fullName>
    </submittedName>
</protein>
<dbReference type="RefSeq" id="WP_181863727.1">
    <property type="nucleotide sequence ID" value="NZ_JACEQY010000008.1"/>
</dbReference>
<evidence type="ECO:0000313" key="2">
    <source>
        <dbReference type="EMBL" id="MBA4861781.1"/>
    </source>
</evidence>
<keyword evidence="1" id="KW-0472">Membrane</keyword>
<evidence type="ECO:0000256" key="1">
    <source>
        <dbReference type="SAM" id="Phobius"/>
    </source>
</evidence>
<sequence length="247" mass="25898">MAGENAYGSYEDALMLAITDAPVPDEIRGNTDFMAEYDAAVTDLALLREQLRTVGDALARPPEPRPVQRAVGVQPSRVRRGFTLALGVAAVTAAAAMVVGGGWLVTQAGSGASDSAAADKGVVQEENGDAKAGAGSLSQSAEGYVACARLIVEGTVERVEPAPGARLDLIHLDVERYYKPGSGKEQISFPMDVDVDPRLKQGDHVLIGIPLGQATPDIWSVGKDVADERDWITKALPEARGMECGGD</sequence>
<keyword evidence="1" id="KW-0812">Transmembrane</keyword>
<dbReference type="AlphaFoldDB" id="A0A7W2HFF7"/>
<dbReference type="EMBL" id="JACEQY010000008">
    <property type="protein sequence ID" value="MBA4861781.1"/>
    <property type="molecule type" value="Genomic_DNA"/>
</dbReference>